<accession>K4LEL3</accession>
<reference evidence="1 2" key="1">
    <citation type="journal article" date="2012" name="BMC Genomics">
        <title>Genome-guided analysis of physiological and morphological traits of the fermentative acetate oxidizer Thermacetogenium phaeum.</title>
        <authorList>
            <person name="Oehler D."/>
            <person name="Poehlein A."/>
            <person name="Leimbach A."/>
            <person name="Muller N."/>
            <person name="Daniel R."/>
            <person name="Gottschalk G."/>
            <person name="Schink B."/>
        </authorList>
    </citation>
    <scope>NUCLEOTIDE SEQUENCE [LARGE SCALE GENOMIC DNA]</scope>
    <source>
        <strain evidence="2">ATCC BAA-254 / DSM 26808 / PB</strain>
    </source>
</reference>
<keyword evidence="2" id="KW-1185">Reference proteome</keyword>
<name>K4LEL3_THEPS</name>
<proteinExistence type="predicted"/>
<gene>
    <name evidence="1" type="ordered locus">Tph_c02850</name>
</gene>
<dbReference type="Proteomes" id="UP000000467">
    <property type="component" value="Chromosome"/>
</dbReference>
<dbReference type="HOGENOM" id="CLU_2940337_0_0_9"/>
<dbReference type="AlphaFoldDB" id="K4LEL3"/>
<dbReference type="KEGG" id="tpz:Tph_c02850"/>
<protein>
    <submittedName>
        <fullName evidence="1">Uncharacterized protein</fullName>
    </submittedName>
</protein>
<evidence type="ECO:0000313" key="2">
    <source>
        <dbReference type="Proteomes" id="UP000000467"/>
    </source>
</evidence>
<sequence length="60" mass="7255">MLAENTVYNFMLDVLLEKYKLGTYAFEVLWSDLVHEAAERIYKGKTIYMHRKILYRLPRV</sequence>
<dbReference type="STRING" id="1089553.Tph_c02850"/>
<organism evidence="1 2">
    <name type="scientific">Thermacetogenium phaeum (strain ATCC BAA-254 / DSM 26808 / PB)</name>
    <dbReference type="NCBI Taxonomy" id="1089553"/>
    <lineage>
        <taxon>Bacteria</taxon>
        <taxon>Bacillati</taxon>
        <taxon>Bacillota</taxon>
        <taxon>Clostridia</taxon>
        <taxon>Thermoanaerobacterales</taxon>
        <taxon>Thermoanaerobacteraceae</taxon>
        <taxon>Thermacetogenium</taxon>
    </lineage>
</organism>
<evidence type="ECO:0000313" key="1">
    <source>
        <dbReference type="EMBL" id="AFV10532.1"/>
    </source>
</evidence>
<dbReference type="EMBL" id="CP003732">
    <property type="protein sequence ID" value="AFV10532.1"/>
    <property type="molecule type" value="Genomic_DNA"/>
</dbReference>